<comment type="subcellular location">
    <subcellularLocation>
        <location evidence="11">Cell membrane</location>
        <topology evidence="11">Peripheral membrane protein</topology>
    </subcellularLocation>
    <subcellularLocation>
        <location evidence="2">Membrane</location>
    </subcellularLocation>
</comment>
<dbReference type="GO" id="GO:0005886">
    <property type="term" value="C:plasma membrane"/>
    <property type="evidence" value="ECO:0007669"/>
    <property type="project" value="UniProtKB-SubCell"/>
</dbReference>
<evidence type="ECO:0000256" key="2">
    <source>
        <dbReference type="ARBA" id="ARBA00004370"/>
    </source>
</evidence>
<dbReference type="PROSITE" id="PS00911">
    <property type="entry name" value="DHODEHASE_1"/>
    <property type="match status" value="1"/>
</dbReference>
<feature type="binding site" evidence="11">
    <location>
        <position position="92"/>
    </location>
    <ligand>
        <name>substrate</name>
    </ligand>
</feature>
<accession>A0A1V2EZC0</accession>
<dbReference type="Proteomes" id="UP000188729">
    <property type="component" value="Unassembled WGS sequence"/>
</dbReference>
<keyword evidence="8 11" id="KW-0560">Oxidoreductase</keyword>
<comment type="catalytic activity">
    <reaction evidence="10 11">
        <text>(S)-dihydroorotate + a quinone = orotate + a quinol</text>
        <dbReference type="Rhea" id="RHEA:30187"/>
        <dbReference type="ChEBI" id="CHEBI:24646"/>
        <dbReference type="ChEBI" id="CHEBI:30839"/>
        <dbReference type="ChEBI" id="CHEBI:30864"/>
        <dbReference type="ChEBI" id="CHEBI:132124"/>
        <dbReference type="EC" id="1.3.5.2"/>
    </reaction>
</comment>
<dbReference type="GO" id="GO:0006207">
    <property type="term" value="P:'de novo' pyrimidine nucleobase biosynthetic process"/>
    <property type="evidence" value="ECO:0007669"/>
    <property type="project" value="UniProtKB-UniRule"/>
</dbReference>
<evidence type="ECO:0000256" key="4">
    <source>
        <dbReference type="ARBA" id="ARBA00005359"/>
    </source>
</evidence>
<feature type="binding site" evidence="11">
    <location>
        <position position="195"/>
    </location>
    <ligand>
        <name>substrate</name>
    </ligand>
</feature>
<evidence type="ECO:0000256" key="10">
    <source>
        <dbReference type="ARBA" id="ARBA00048639"/>
    </source>
</evidence>
<dbReference type="EC" id="1.3.5.2" evidence="11"/>
<dbReference type="InterPro" id="IPR050074">
    <property type="entry name" value="DHO_dehydrogenase"/>
</dbReference>
<evidence type="ECO:0000256" key="5">
    <source>
        <dbReference type="ARBA" id="ARBA00022630"/>
    </source>
</evidence>
<comment type="function">
    <text evidence="1 11">Catalyzes the conversion of dihydroorotate to orotate with quinone as electron acceptor.</text>
</comment>
<dbReference type="NCBIfam" id="NF003652">
    <property type="entry name" value="PRK05286.2-5"/>
    <property type="match status" value="1"/>
</dbReference>
<dbReference type="SUPFAM" id="SSF51395">
    <property type="entry name" value="FMN-linked oxidoreductases"/>
    <property type="match status" value="1"/>
</dbReference>
<evidence type="ECO:0000256" key="9">
    <source>
        <dbReference type="ARBA" id="ARBA00023136"/>
    </source>
</evidence>
<feature type="binding site" evidence="11">
    <location>
        <position position="260"/>
    </location>
    <ligand>
        <name>FMN</name>
        <dbReference type="ChEBI" id="CHEBI:58210"/>
    </ligand>
</feature>
<evidence type="ECO:0000256" key="8">
    <source>
        <dbReference type="ARBA" id="ARBA00023002"/>
    </source>
</evidence>
<dbReference type="InterPro" id="IPR001295">
    <property type="entry name" value="Dihydroorotate_DH_CS"/>
</dbReference>
<dbReference type="Gene3D" id="3.20.20.70">
    <property type="entry name" value="Aldolase class I"/>
    <property type="match status" value="1"/>
</dbReference>
<feature type="binding site" evidence="11">
    <location>
        <position position="164"/>
    </location>
    <ligand>
        <name>FMN</name>
        <dbReference type="ChEBI" id="CHEBI:58210"/>
    </ligand>
</feature>
<feature type="binding site" evidence="11">
    <location>
        <begin position="137"/>
        <end position="141"/>
    </location>
    <ligand>
        <name>substrate</name>
    </ligand>
</feature>
<dbReference type="GO" id="GO:0044205">
    <property type="term" value="P:'de novo' UMP biosynthetic process"/>
    <property type="evidence" value="ECO:0007669"/>
    <property type="project" value="UniProtKB-UniRule"/>
</dbReference>
<feature type="binding site" evidence="11">
    <location>
        <position position="112"/>
    </location>
    <ligand>
        <name>FMN</name>
        <dbReference type="ChEBI" id="CHEBI:58210"/>
    </ligand>
</feature>
<dbReference type="STRING" id="1915074.SPHI_01340"/>
<keyword evidence="5 11" id="KW-0285">Flavoprotein</keyword>
<dbReference type="Pfam" id="PF01180">
    <property type="entry name" value="DHO_dh"/>
    <property type="match status" value="1"/>
</dbReference>
<feature type="binding site" evidence="11">
    <location>
        <position position="311"/>
    </location>
    <ligand>
        <name>FMN</name>
        <dbReference type="ChEBI" id="CHEBI:58210"/>
    </ligand>
</feature>
<evidence type="ECO:0000256" key="3">
    <source>
        <dbReference type="ARBA" id="ARBA00005161"/>
    </source>
</evidence>
<dbReference type="InterPro" id="IPR005719">
    <property type="entry name" value="Dihydroorotate_DH_2"/>
</dbReference>
<dbReference type="PANTHER" id="PTHR48109:SF4">
    <property type="entry name" value="DIHYDROOROTATE DEHYDROGENASE (QUINONE), MITOCHONDRIAL"/>
    <property type="match status" value="1"/>
</dbReference>
<feature type="binding site" evidence="11">
    <location>
        <begin position="88"/>
        <end position="92"/>
    </location>
    <ligand>
        <name>FMN</name>
        <dbReference type="ChEBI" id="CHEBI:58210"/>
    </ligand>
</feature>
<dbReference type="PANTHER" id="PTHR48109">
    <property type="entry name" value="DIHYDROOROTATE DEHYDROGENASE (QUINONE), MITOCHONDRIAL-RELATED"/>
    <property type="match status" value="1"/>
</dbReference>
<comment type="caution">
    <text evidence="13">The sequence shown here is derived from an EMBL/GenBank/DDBJ whole genome shotgun (WGS) entry which is preliminary data.</text>
</comment>
<dbReference type="InterPro" id="IPR013785">
    <property type="entry name" value="Aldolase_TIM"/>
</dbReference>
<feature type="binding site" evidence="11">
    <location>
        <begin position="332"/>
        <end position="333"/>
    </location>
    <ligand>
        <name>FMN</name>
        <dbReference type="ChEBI" id="CHEBI:58210"/>
    </ligand>
</feature>
<evidence type="ECO:0000256" key="1">
    <source>
        <dbReference type="ARBA" id="ARBA00003125"/>
    </source>
</evidence>
<keyword evidence="9 11" id="KW-0472">Membrane</keyword>
<evidence type="ECO:0000256" key="11">
    <source>
        <dbReference type="HAMAP-Rule" id="MF_00225"/>
    </source>
</evidence>
<feature type="binding site" evidence="11">
    <location>
        <position position="282"/>
    </location>
    <ligand>
        <name>FMN</name>
        <dbReference type="ChEBI" id="CHEBI:58210"/>
    </ligand>
</feature>
<reference evidence="13 14" key="1">
    <citation type="submission" date="2016-11" db="EMBL/GenBank/DDBJ databases">
        <title>Genome sequence of Sphingomonas jeddahensis G39.</title>
        <authorList>
            <person name="Poehlein A."/>
            <person name="Wuebbeler J.H."/>
            <person name="Steinbuechel A."/>
            <person name="Daniel R."/>
        </authorList>
    </citation>
    <scope>NUCLEOTIDE SEQUENCE [LARGE SCALE GENOMIC DNA]</scope>
    <source>
        <strain evidence="13 14">G39</strain>
    </source>
</reference>
<organism evidence="13 14">
    <name type="scientific">Sphingomonas jeddahensis</name>
    <dbReference type="NCBI Taxonomy" id="1915074"/>
    <lineage>
        <taxon>Bacteria</taxon>
        <taxon>Pseudomonadati</taxon>
        <taxon>Pseudomonadota</taxon>
        <taxon>Alphaproteobacteria</taxon>
        <taxon>Sphingomonadales</taxon>
        <taxon>Sphingomonadaceae</taxon>
        <taxon>Sphingomonas</taxon>
    </lineage>
</organism>
<evidence type="ECO:0000256" key="7">
    <source>
        <dbReference type="ARBA" id="ARBA00022975"/>
    </source>
</evidence>
<sequence length="369" mass="37910">MLRCVTGPVATNNEGLISPAVRGHRAGMSFPLRPALFALDAERAHRLTIRALAAWGSAGTMGRRSFTDPVLATSVAGIDFANPLGVAAGVDKDGEAVAGLHALGFGAVEVGTLTPLPQTGNPKPRLFRLVEDRAVINRMGFNNGGLHAALARLPAKRRGVLGLNVGANKDAADRVADYVHGVTAAARVADYVTINVSSPNTPGLRDLQHGAALRDLLAATRAAAAARPLFLKVAPDLEPSAIEDIAAAVIDHRLDALILGNTTISRPPLVSGNAGETGGLSGAPLAVLAREKLRAFRQATGGAIPLIAVGGIDSGAEAYARIRAGASLVQLYSAMVYAGPGLPVRILRELAALLRRDGYGSITEAVGAG</sequence>
<keyword evidence="14" id="KW-1185">Reference proteome</keyword>
<dbReference type="CDD" id="cd04738">
    <property type="entry name" value="DHOD_2_like"/>
    <property type="match status" value="1"/>
</dbReference>
<keyword evidence="11" id="KW-1003">Cell membrane</keyword>
<evidence type="ECO:0000313" key="14">
    <source>
        <dbReference type="Proteomes" id="UP000188729"/>
    </source>
</evidence>
<dbReference type="EMBL" id="MPSB01000001">
    <property type="protein sequence ID" value="ONF97504.1"/>
    <property type="molecule type" value="Genomic_DNA"/>
</dbReference>
<evidence type="ECO:0000256" key="6">
    <source>
        <dbReference type="ARBA" id="ARBA00022643"/>
    </source>
</evidence>
<dbReference type="HAMAP" id="MF_00225">
    <property type="entry name" value="DHO_dh_type2"/>
    <property type="match status" value="1"/>
</dbReference>
<feature type="active site" description="Nucleophile" evidence="11">
    <location>
        <position position="198"/>
    </location>
</feature>
<evidence type="ECO:0000259" key="12">
    <source>
        <dbReference type="Pfam" id="PF01180"/>
    </source>
</evidence>
<feature type="binding site" evidence="11">
    <location>
        <position position="195"/>
    </location>
    <ligand>
        <name>FMN</name>
        <dbReference type="ChEBI" id="CHEBI:58210"/>
    </ligand>
</feature>
<comment type="similarity">
    <text evidence="4 11">Belongs to the dihydroorotate dehydrogenase family. Type 2 subfamily.</text>
</comment>
<name>A0A1V2EZC0_9SPHN</name>
<dbReference type="PROSITE" id="PS00912">
    <property type="entry name" value="DHODEHASE_2"/>
    <property type="match status" value="1"/>
</dbReference>
<evidence type="ECO:0000313" key="13">
    <source>
        <dbReference type="EMBL" id="ONF97504.1"/>
    </source>
</evidence>
<proteinExistence type="inferred from homology"/>
<dbReference type="NCBIfam" id="NF003645">
    <property type="entry name" value="PRK05286.1-2"/>
    <property type="match status" value="1"/>
</dbReference>
<comment type="subunit">
    <text evidence="11">Monomer.</text>
</comment>
<comment type="cofactor">
    <cofactor evidence="11">
        <name>FMN</name>
        <dbReference type="ChEBI" id="CHEBI:58210"/>
    </cofactor>
    <text evidence="11">Binds 1 FMN per subunit.</text>
</comment>
<dbReference type="GO" id="GO:0106430">
    <property type="term" value="F:dihydroorotate dehydrogenase (quinone) activity"/>
    <property type="evidence" value="ECO:0007669"/>
    <property type="project" value="UniProtKB-EC"/>
</dbReference>
<feature type="binding site" evidence="11">
    <location>
        <position position="200"/>
    </location>
    <ligand>
        <name>substrate</name>
    </ligand>
</feature>
<dbReference type="AlphaFoldDB" id="A0A1V2EZC0"/>
<dbReference type="GO" id="GO:0005737">
    <property type="term" value="C:cytoplasm"/>
    <property type="evidence" value="ECO:0007669"/>
    <property type="project" value="InterPro"/>
</dbReference>
<keyword evidence="7 11" id="KW-0665">Pyrimidine biosynthesis</keyword>
<comment type="pathway">
    <text evidence="3 11">Pyrimidine metabolism; UMP biosynthesis via de novo pathway; orotate from (S)-dihydroorotate (quinone route): step 1/1.</text>
</comment>
<dbReference type="InterPro" id="IPR005720">
    <property type="entry name" value="Dihydroorotate_DH_cat"/>
</dbReference>
<feature type="binding site" evidence="11">
    <location>
        <position position="232"/>
    </location>
    <ligand>
        <name>FMN</name>
        <dbReference type="ChEBI" id="CHEBI:58210"/>
    </ligand>
</feature>
<dbReference type="UniPathway" id="UPA00070">
    <property type="reaction ID" value="UER00946"/>
</dbReference>
<keyword evidence="6 11" id="KW-0288">FMN</keyword>
<protein>
    <recommendedName>
        <fullName evidence="11">Dihydroorotate dehydrogenase (quinone)</fullName>
        <ecNumber evidence="11">1.3.5.2</ecNumber>
    </recommendedName>
    <alternativeName>
        <fullName evidence="11">DHOdehase</fullName>
        <shortName evidence="11">DHOD</shortName>
        <shortName evidence="11">DHODase</shortName>
    </alternativeName>
    <alternativeName>
        <fullName evidence="11">Dihydroorotate oxidase</fullName>
    </alternativeName>
</protein>
<dbReference type="NCBIfam" id="TIGR01036">
    <property type="entry name" value="pyrD_sub2"/>
    <property type="match status" value="1"/>
</dbReference>
<feature type="binding site" evidence="11">
    <location>
        <begin position="261"/>
        <end position="262"/>
    </location>
    <ligand>
        <name>substrate</name>
    </ligand>
</feature>
<feature type="domain" description="Dihydroorotate dehydrogenase catalytic" evidence="12">
    <location>
        <begin position="71"/>
        <end position="354"/>
    </location>
</feature>
<gene>
    <name evidence="11 13" type="primary">pyrD</name>
    <name evidence="13" type="ORF">SPHI_01340</name>
</gene>